<dbReference type="InterPro" id="IPR028082">
    <property type="entry name" value="Peripla_BP_I"/>
</dbReference>
<comment type="similarity">
    <text evidence="2">Belongs to the bacterial solute-binding protein 2 family.</text>
</comment>
<keyword evidence="4" id="KW-1133">Transmembrane helix</keyword>
<dbReference type="Pfam" id="PF13407">
    <property type="entry name" value="Peripla_BP_4"/>
    <property type="match status" value="1"/>
</dbReference>
<evidence type="ECO:0000256" key="4">
    <source>
        <dbReference type="SAM" id="Phobius"/>
    </source>
</evidence>
<proteinExistence type="inferred from homology"/>
<dbReference type="AlphaFoldDB" id="A0AAW5E9S6"/>
<dbReference type="Proteomes" id="UP001431131">
    <property type="component" value="Unassembled WGS sequence"/>
</dbReference>
<dbReference type="PANTHER" id="PTHR46847:SF1">
    <property type="entry name" value="D-ALLOSE-BINDING PERIPLASMIC PROTEIN-RELATED"/>
    <property type="match status" value="1"/>
</dbReference>
<evidence type="ECO:0000256" key="1">
    <source>
        <dbReference type="ARBA" id="ARBA00004196"/>
    </source>
</evidence>
<feature type="domain" description="Periplasmic binding protein" evidence="5">
    <location>
        <begin position="49"/>
        <end position="303"/>
    </location>
</feature>
<dbReference type="SUPFAM" id="SSF53822">
    <property type="entry name" value="Periplasmic binding protein-like I"/>
    <property type="match status" value="1"/>
</dbReference>
<organism evidence="6 7">
    <name type="scientific">Fredinandcohnia quinoae</name>
    <dbReference type="NCBI Taxonomy" id="2918902"/>
    <lineage>
        <taxon>Bacteria</taxon>
        <taxon>Bacillati</taxon>
        <taxon>Bacillota</taxon>
        <taxon>Bacilli</taxon>
        <taxon>Bacillales</taxon>
        <taxon>Bacillaceae</taxon>
        <taxon>Fredinandcohnia</taxon>
    </lineage>
</organism>
<evidence type="ECO:0000313" key="6">
    <source>
        <dbReference type="EMBL" id="MCH1626156.1"/>
    </source>
</evidence>
<evidence type="ECO:0000256" key="2">
    <source>
        <dbReference type="ARBA" id="ARBA00007639"/>
    </source>
</evidence>
<keyword evidence="7" id="KW-1185">Reference proteome</keyword>
<dbReference type="CDD" id="cd06314">
    <property type="entry name" value="PBP1_tmGBP"/>
    <property type="match status" value="1"/>
</dbReference>
<dbReference type="RefSeq" id="WP_240256074.1">
    <property type="nucleotide sequence ID" value="NZ_JAKTTI010000019.1"/>
</dbReference>
<dbReference type="GO" id="GO:0030246">
    <property type="term" value="F:carbohydrate binding"/>
    <property type="evidence" value="ECO:0007669"/>
    <property type="project" value="UniProtKB-ARBA"/>
</dbReference>
<dbReference type="InterPro" id="IPR025997">
    <property type="entry name" value="SBP_2_dom"/>
</dbReference>
<protein>
    <submittedName>
        <fullName evidence="6">Sugar-binding protein</fullName>
    </submittedName>
</protein>
<gene>
    <name evidence="6" type="ORF">MJG50_12520</name>
</gene>
<accession>A0AAW5E9S6</accession>
<keyword evidence="4" id="KW-0812">Transmembrane</keyword>
<keyword evidence="4" id="KW-0472">Membrane</keyword>
<evidence type="ECO:0000259" key="5">
    <source>
        <dbReference type="Pfam" id="PF13407"/>
    </source>
</evidence>
<keyword evidence="3" id="KW-0732">Signal</keyword>
<dbReference type="EMBL" id="JAKTTI010000019">
    <property type="protein sequence ID" value="MCH1626156.1"/>
    <property type="molecule type" value="Genomic_DNA"/>
</dbReference>
<name>A0AAW5E9S6_9BACI</name>
<dbReference type="PANTHER" id="PTHR46847">
    <property type="entry name" value="D-ALLOSE-BINDING PERIPLASMIC PROTEIN-RELATED"/>
    <property type="match status" value="1"/>
</dbReference>
<dbReference type="Gene3D" id="3.40.50.2300">
    <property type="match status" value="2"/>
</dbReference>
<evidence type="ECO:0000313" key="7">
    <source>
        <dbReference type="Proteomes" id="UP001431131"/>
    </source>
</evidence>
<evidence type="ECO:0000256" key="3">
    <source>
        <dbReference type="ARBA" id="ARBA00022729"/>
    </source>
</evidence>
<feature type="transmembrane region" description="Helical" evidence="4">
    <location>
        <begin position="7"/>
        <end position="28"/>
    </location>
</feature>
<sequence>MSRLAKILYSFGVTLFLISFSLTCYYTFKIFHFDHPTSQNTTEKPRYHFVLVPEELDNDYWRLVENGAKDAAKHHNVLLEYIGPTQANTEEHIKTLEMSAAAKVDGIMTQGLNEEQTTPLINRIVDKGIPVITVDTDAINSNRMSYIGTDNYYSGFIAGKALIEDTGGNANVAIITGRFDASHQQLRVQGFQDAVKDVEGIHIVTIEESNITRVKAAEAANKVLQEYPEVNAFYGTSALDGIGIAQVVEYYNRQDEMYILAFDTIVDTIHYMEKGTIEATVVQEPYEMGYSAVKMMIDLIEGKHVPQTVHTETRIIRKKDLPLDSRDILGVSP</sequence>
<comment type="subcellular location">
    <subcellularLocation>
        <location evidence="1">Cell envelope</location>
    </subcellularLocation>
</comment>
<comment type="caution">
    <text evidence="6">The sequence shown here is derived from an EMBL/GenBank/DDBJ whole genome shotgun (WGS) entry which is preliminary data.</text>
</comment>
<reference evidence="6" key="1">
    <citation type="submission" date="2022-02" db="EMBL/GenBank/DDBJ databases">
        <title>Fredinandcohnia quinoae sp. nov. isolated from Chenopodium quinoa seeds.</title>
        <authorList>
            <person name="Saati-Santamaria Z."/>
            <person name="Flores-Felix J.D."/>
            <person name="Igual J.M."/>
            <person name="Velazquez E."/>
            <person name="Garcia-Fraile P."/>
            <person name="Martinez-Molina E."/>
        </authorList>
    </citation>
    <scope>NUCLEOTIDE SEQUENCE</scope>
    <source>
        <strain evidence="6">SECRCQ15</strain>
    </source>
</reference>
<dbReference type="GO" id="GO:0030313">
    <property type="term" value="C:cell envelope"/>
    <property type="evidence" value="ECO:0007669"/>
    <property type="project" value="UniProtKB-SubCell"/>
</dbReference>